<evidence type="ECO:0000313" key="1">
    <source>
        <dbReference type="EMBL" id="MDR4327034.1"/>
    </source>
</evidence>
<protein>
    <submittedName>
        <fullName evidence="1">Integrase</fullName>
    </submittedName>
</protein>
<reference evidence="1" key="1">
    <citation type="submission" date="2019-07" db="EMBL/GenBank/DDBJ databases">
        <title>Phylogenomic Reclassification of ATCC Bacillus Strains and Various Taxa within the Genus Bacillus.</title>
        <authorList>
            <person name="Riojas M.A."/>
            <person name="Frank A.M."/>
            <person name="Fenn S.L."/>
            <person name="King S.P."/>
            <person name="Brower S.M."/>
            <person name="Hazbon M.H."/>
        </authorList>
    </citation>
    <scope>NUCLEOTIDE SEQUENCE</scope>
    <source>
        <strain evidence="1">NR-12239</strain>
    </source>
</reference>
<accession>A0A2H3MFA8</accession>
<dbReference type="Proteomes" id="UP001248134">
    <property type="component" value="Unassembled WGS sequence"/>
</dbReference>
<comment type="caution">
    <text evidence="1">The sequence shown here is derived from an EMBL/GenBank/DDBJ whole genome shotgun (WGS) entry which is preliminary data.</text>
</comment>
<gene>
    <name evidence="1" type="ORF">FOS08_14195</name>
</gene>
<organism evidence="1 2">
    <name type="scientific">Bacillus pseudomycoides</name>
    <dbReference type="NCBI Taxonomy" id="64104"/>
    <lineage>
        <taxon>Bacteria</taxon>
        <taxon>Bacillati</taxon>
        <taxon>Bacillota</taxon>
        <taxon>Bacilli</taxon>
        <taxon>Bacillales</taxon>
        <taxon>Bacillaceae</taxon>
        <taxon>Bacillus</taxon>
        <taxon>Bacillus cereus group</taxon>
    </lineage>
</organism>
<dbReference type="EMBL" id="VLYX01000013">
    <property type="protein sequence ID" value="MDR4327034.1"/>
    <property type="molecule type" value="Genomic_DNA"/>
</dbReference>
<dbReference type="AlphaFoldDB" id="A0A2H3MFA8"/>
<name>A0A2H3MFA8_9BACI</name>
<sequence>MNDVERKMQVVEKERKGKYAFLNDPKVICHFVHLQKDIDKKKK</sequence>
<proteinExistence type="predicted"/>
<evidence type="ECO:0000313" key="2">
    <source>
        <dbReference type="Proteomes" id="UP001248134"/>
    </source>
</evidence>